<organism evidence="3 4">
    <name type="scientific">Mycena sanguinolenta</name>
    <dbReference type="NCBI Taxonomy" id="230812"/>
    <lineage>
        <taxon>Eukaryota</taxon>
        <taxon>Fungi</taxon>
        <taxon>Dikarya</taxon>
        <taxon>Basidiomycota</taxon>
        <taxon>Agaricomycotina</taxon>
        <taxon>Agaricomycetes</taxon>
        <taxon>Agaricomycetidae</taxon>
        <taxon>Agaricales</taxon>
        <taxon>Marasmiineae</taxon>
        <taxon>Mycenaceae</taxon>
        <taxon>Mycena</taxon>
    </lineage>
</organism>
<dbReference type="EMBL" id="JACAZH010000002">
    <property type="protein sequence ID" value="KAF7375696.1"/>
    <property type="molecule type" value="Genomic_DNA"/>
</dbReference>
<dbReference type="InterPro" id="IPR000182">
    <property type="entry name" value="GNAT_dom"/>
</dbReference>
<evidence type="ECO:0000313" key="3">
    <source>
        <dbReference type="EMBL" id="KAF7375696.1"/>
    </source>
</evidence>
<sequence length="272" mass="30419">MIYHVDRFSNRNTMSTSTEEPISPAAHLPDRFTVESADLRAEVSARMPIRFNADGEPYIPLPAPFERFYLAAMRQSDLPHDVAMMNDLRVVRSVHGPPFPNPLINAQRWLVRERAFVVALFDAYAKGEYRPAASSPFNVLHERKEDGSEEYVGQVTLGPMGPSAKRVTPVNETWEQWRSRGVFTIGAVLNLKYHRQGVASAAVRLLLDEWAVPQMGCTEIHASAFVSNVASVKLWEKFGFVEEPSLRGVVQIPEAKGGGVEPDCTLVWSLKL</sequence>
<comment type="caution">
    <text evidence="3">The sequence shown here is derived from an EMBL/GenBank/DDBJ whole genome shotgun (WGS) entry which is preliminary data.</text>
</comment>
<dbReference type="GO" id="GO:0016747">
    <property type="term" value="F:acyltransferase activity, transferring groups other than amino-acyl groups"/>
    <property type="evidence" value="ECO:0007669"/>
    <property type="project" value="InterPro"/>
</dbReference>
<evidence type="ECO:0000313" key="4">
    <source>
        <dbReference type="Proteomes" id="UP000623467"/>
    </source>
</evidence>
<dbReference type="SUPFAM" id="SSF55729">
    <property type="entry name" value="Acyl-CoA N-acyltransferases (Nat)"/>
    <property type="match status" value="1"/>
</dbReference>
<dbReference type="Pfam" id="PF13302">
    <property type="entry name" value="Acetyltransf_3"/>
    <property type="match status" value="1"/>
</dbReference>
<accession>A0A8H6ZG76</accession>
<keyword evidence="4" id="KW-1185">Reference proteome</keyword>
<dbReference type="PANTHER" id="PTHR43328:SF1">
    <property type="entry name" value="N-ACETYLTRANSFERASE DOMAIN-CONTAINING PROTEIN"/>
    <property type="match status" value="1"/>
</dbReference>
<dbReference type="Gene3D" id="3.40.630.30">
    <property type="match status" value="1"/>
</dbReference>
<dbReference type="InterPro" id="IPR016181">
    <property type="entry name" value="Acyl_CoA_acyltransferase"/>
</dbReference>
<feature type="domain" description="N-acetyltransferase" evidence="2">
    <location>
        <begin position="67"/>
        <end position="241"/>
    </location>
</feature>
<name>A0A8H6ZG76_9AGAR</name>
<feature type="compositionally biased region" description="Polar residues" evidence="1">
    <location>
        <begin position="10"/>
        <end position="20"/>
    </location>
</feature>
<dbReference type="AlphaFoldDB" id="A0A8H6ZG76"/>
<evidence type="ECO:0000259" key="2">
    <source>
        <dbReference type="Pfam" id="PF13302"/>
    </source>
</evidence>
<dbReference type="Proteomes" id="UP000623467">
    <property type="component" value="Unassembled WGS sequence"/>
</dbReference>
<protein>
    <submittedName>
        <fullName evidence="3">N-acetyltransferase domain-containing protein</fullName>
    </submittedName>
</protein>
<gene>
    <name evidence="3" type="ORF">MSAN_00459000</name>
</gene>
<evidence type="ECO:0000256" key="1">
    <source>
        <dbReference type="SAM" id="MobiDB-lite"/>
    </source>
</evidence>
<feature type="region of interest" description="Disordered" evidence="1">
    <location>
        <begin position="1"/>
        <end position="24"/>
    </location>
</feature>
<keyword evidence="3" id="KW-0808">Transferase</keyword>
<dbReference type="PANTHER" id="PTHR43328">
    <property type="entry name" value="ACETYLTRANSFERASE-RELATED"/>
    <property type="match status" value="1"/>
</dbReference>
<reference evidence="3" key="1">
    <citation type="submission" date="2020-05" db="EMBL/GenBank/DDBJ databases">
        <title>Mycena genomes resolve the evolution of fungal bioluminescence.</title>
        <authorList>
            <person name="Tsai I.J."/>
        </authorList>
    </citation>
    <scope>NUCLEOTIDE SEQUENCE</scope>
    <source>
        <strain evidence="3">160909Yilan</strain>
    </source>
</reference>
<proteinExistence type="predicted"/>
<dbReference type="OrthoDB" id="630895at2759"/>